<dbReference type="PANTHER" id="PTHR22997">
    <property type="entry name" value="PIH1 DOMAIN-CONTAINING PROTEIN 1"/>
    <property type="match status" value="1"/>
</dbReference>
<dbReference type="Pfam" id="PF08190">
    <property type="entry name" value="PIH1"/>
    <property type="match status" value="1"/>
</dbReference>
<dbReference type="STRING" id="296587.C1EFJ6"/>
<comment type="similarity">
    <text evidence="1">Belongs to the PIH1 family.</text>
</comment>
<dbReference type="EMBL" id="CP001331">
    <property type="protein sequence ID" value="ACO66867.1"/>
    <property type="molecule type" value="Genomic_DNA"/>
</dbReference>
<reference evidence="4 5" key="1">
    <citation type="journal article" date="2009" name="Science">
        <title>Green evolution and dynamic adaptations revealed by genomes of the marine picoeukaryotes Micromonas.</title>
        <authorList>
            <person name="Worden A.Z."/>
            <person name="Lee J.H."/>
            <person name="Mock T."/>
            <person name="Rouze P."/>
            <person name="Simmons M.P."/>
            <person name="Aerts A.L."/>
            <person name="Allen A.E."/>
            <person name="Cuvelier M.L."/>
            <person name="Derelle E."/>
            <person name="Everett M.V."/>
            <person name="Foulon E."/>
            <person name="Grimwood J."/>
            <person name="Gundlach H."/>
            <person name="Henrissat B."/>
            <person name="Napoli C."/>
            <person name="McDonald S.M."/>
            <person name="Parker M.S."/>
            <person name="Rombauts S."/>
            <person name="Salamov A."/>
            <person name="Von Dassow P."/>
            <person name="Badger J.H."/>
            <person name="Coutinho P.M."/>
            <person name="Demir E."/>
            <person name="Dubchak I."/>
            <person name="Gentemann C."/>
            <person name="Eikrem W."/>
            <person name="Gready J.E."/>
            <person name="John U."/>
            <person name="Lanier W."/>
            <person name="Lindquist E.A."/>
            <person name="Lucas S."/>
            <person name="Mayer K.F."/>
            <person name="Moreau H."/>
            <person name="Not F."/>
            <person name="Otillar R."/>
            <person name="Panaud O."/>
            <person name="Pangilinan J."/>
            <person name="Paulsen I."/>
            <person name="Piegu B."/>
            <person name="Poliakov A."/>
            <person name="Robbens S."/>
            <person name="Schmutz J."/>
            <person name="Toulza E."/>
            <person name="Wyss T."/>
            <person name="Zelensky A."/>
            <person name="Zhou K."/>
            <person name="Armbrust E.V."/>
            <person name="Bhattacharya D."/>
            <person name="Goodenough U.W."/>
            <person name="Van de Peer Y."/>
            <person name="Grigoriev I.V."/>
        </authorList>
    </citation>
    <scope>NUCLEOTIDE SEQUENCE [LARGE SCALE GENOMIC DNA]</scope>
    <source>
        <strain evidence="5">RCC299 / NOUM17</strain>
    </source>
</reference>
<dbReference type="GeneID" id="8248539"/>
<feature type="region of interest" description="Disordered" evidence="2">
    <location>
        <begin position="329"/>
        <end position="398"/>
    </location>
</feature>
<dbReference type="KEGG" id="mis:MICPUN_63813"/>
<gene>
    <name evidence="4" type="ORF">MICPUN_63813</name>
</gene>
<dbReference type="GO" id="GO:0005737">
    <property type="term" value="C:cytoplasm"/>
    <property type="evidence" value="ECO:0007669"/>
    <property type="project" value="TreeGrafter"/>
</dbReference>
<evidence type="ECO:0000256" key="1">
    <source>
        <dbReference type="ARBA" id="ARBA00008511"/>
    </source>
</evidence>
<evidence type="ECO:0000313" key="5">
    <source>
        <dbReference type="Proteomes" id="UP000002009"/>
    </source>
</evidence>
<dbReference type="Proteomes" id="UP000002009">
    <property type="component" value="Chromosome 13"/>
</dbReference>
<dbReference type="PANTHER" id="PTHR22997:SF11">
    <property type="entry name" value="PIH1 N-TERMINAL DOMAIN-CONTAINING PROTEIN"/>
    <property type="match status" value="1"/>
</dbReference>
<dbReference type="AlphaFoldDB" id="C1EFJ6"/>
<keyword evidence="5" id="KW-1185">Reference proteome</keyword>
<dbReference type="OrthoDB" id="567158at2759"/>
<sequence>MDELLNIGRKLELGEVEPEVMIRESKPPGGEIDWGARAERNSKPSSSAQQGGGDEDPVPPEEFFAFLQQYHAMGGSLDPDEAPDELREVLRGLTEGAGGKDALAAMLAGGGAGTADGSGSAAPGGQPRGAGPGPSAPIPDDREEIYPEAMFVIKTVDDAGRKVFVNVCGHAKIAAPGSKWGKGDAVPEEVQKALVSMEEGTNEGVEHLRFPISVSEARNELDKSGHGCTVYDAVFNEDVAKQAAHYKRLKVFVCELCLQWIGQKYGTNLDPDYKLPSRKYMGGDRPPPQMIRVEKKSVIEDLGVKEEEPTFALRPRPVKEMKKVWETERYRDATEEDPNEGVHAPNVAGKRKGPVGKPKGPGQGPEGAPGAKEKTGGEEPAKKSSEESNPDAPSEEEAKAMVAQMEGYVDNLDPDEFEDDEFLRKLRREDPILWAAFANSGLKLAPKIEHRVEFIKATEGPEEGFVVTVEVYIKVPEDVDPRSVMVWTVDEGVEVFMDGYQELHVTLPFCVDEREHDGEWLEDTRTIKYSAPYLPYEEMVRRWEENKPHELGDIPGCPGLSMSFLDLNHNYETKDIKDLPKTLRIPVHDPW</sequence>
<feature type="region of interest" description="Disordered" evidence="2">
    <location>
        <begin position="20"/>
        <end position="62"/>
    </location>
</feature>
<organism evidence="4 5">
    <name type="scientific">Micromonas commoda (strain RCC299 / NOUM17 / CCMP2709)</name>
    <name type="common">Picoplanktonic green alga</name>
    <dbReference type="NCBI Taxonomy" id="296587"/>
    <lineage>
        <taxon>Eukaryota</taxon>
        <taxon>Viridiplantae</taxon>
        <taxon>Chlorophyta</taxon>
        <taxon>Mamiellophyceae</taxon>
        <taxon>Mamiellales</taxon>
        <taxon>Mamiellaceae</taxon>
        <taxon>Micromonas</taxon>
    </lineage>
</organism>
<evidence type="ECO:0000256" key="2">
    <source>
        <dbReference type="SAM" id="MobiDB-lite"/>
    </source>
</evidence>
<dbReference type="InParanoid" id="C1EFJ6"/>
<accession>C1EFJ6</accession>
<dbReference type="eggNOG" id="KOG4356">
    <property type="taxonomic scope" value="Eukaryota"/>
</dbReference>
<dbReference type="RefSeq" id="XP_002505609.1">
    <property type="nucleotide sequence ID" value="XM_002505563.1"/>
</dbReference>
<dbReference type="InterPro" id="IPR012981">
    <property type="entry name" value="PIH1_N"/>
</dbReference>
<protein>
    <recommendedName>
        <fullName evidence="3">PIH1 N-terminal domain-containing protein</fullName>
    </recommendedName>
</protein>
<feature type="domain" description="PIH1 N-terminal" evidence="3">
    <location>
        <begin position="145"/>
        <end position="296"/>
    </location>
</feature>
<dbReference type="InterPro" id="IPR050734">
    <property type="entry name" value="PIH1/Kintoun_subfamily"/>
</dbReference>
<proteinExistence type="inferred from homology"/>
<name>C1EFJ6_MICCC</name>
<feature type="region of interest" description="Disordered" evidence="2">
    <location>
        <begin position="112"/>
        <end position="141"/>
    </location>
</feature>
<evidence type="ECO:0000259" key="3">
    <source>
        <dbReference type="Pfam" id="PF08190"/>
    </source>
</evidence>
<feature type="compositionally biased region" description="Basic and acidic residues" evidence="2">
    <location>
        <begin position="371"/>
        <end position="386"/>
    </location>
</feature>
<evidence type="ECO:0000313" key="4">
    <source>
        <dbReference type="EMBL" id="ACO66867.1"/>
    </source>
</evidence>